<dbReference type="Proteomes" id="UP000602395">
    <property type="component" value="Unassembled WGS sequence"/>
</dbReference>
<name>A0ABR7WE09_9ACTN</name>
<sequence length="86" mass="9187">MNLADQIEAVARRATAEVVAASHAYASTQRRLASDLADFRSANAAPDERLRAKLQMDADIADTATPRILLPADVAEASPHRSASDE</sequence>
<organism evidence="1 2">
    <name type="scientific">Gordonia hankookensis</name>
    <dbReference type="NCBI Taxonomy" id="589403"/>
    <lineage>
        <taxon>Bacteria</taxon>
        <taxon>Bacillati</taxon>
        <taxon>Actinomycetota</taxon>
        <taxon>Actinomycetes</taxon>
        <taxon>Mycobacteriales</taxon>
        <taxon>Gordoniaceae</taxon>
        <taxon>Gordonia</taxon>
    </lineage>
</organism>
<keyword evidence="2" id="KW-1185">Reference proteome</keyword>
<comment type="caution">
    <text evidence="1">The sequence shown here is derived from an EMBL/GenBank/DDBJ whole genome shotgun (WGS) entry which is preliminary data.</text>
</comment>
<protein>
    <submittedName>
        <fullName evidence="1">Uncharacterized protein</fullName>
    </submittedName>
</protein>
<gene>
    <name evidence="1" type="ORF">IDF66_15650</name>
</gene>
<dbReference type="EMBL" id="JACWMS010000003">
    <property type="protein sequence ID" value="MBD1321021.1"/>
    <property type="molecule type" value="Genomic_DNA"/>
</dbReference>
<dbReference type="RefSeq" id="WP_164307018.1">
    <property type="nucleotide sequence ID" value="NZ_BAABAD010000005.1"/>
</dbReference>
<evidence type="ECO:0000313" key="2">
    <source>
        <dbReference type="Proteomes" id="UP000602395"/>
    </source>
</evidence>
<accession>A0ABR7WE09</accession>
<proteinExistence type="predicted"/>
<evidence type="ECO:0000313" key="1">
    <source>
        <dbReference type="EMBL" id="MBD1321021.1"/>
    </source>
</evidence>
<reference evidence="1 2" key="1">
    <citation type="submission" date="2020-09" db="EMBL/GenBank/DDBJ databases">
        <title>Novel species in genus Gordonia.</title>
        <authorList>
            <person name="Zhang G."/>
        </authorList>
    </citation>
    <scope>NUCLEOTIDE SEQUENCE [LARGE SCALE GENOMIC DNA]</scope>
    <source>
        <strain evidence="1 2">ON-33</strain>
    </source>
</reference>